<dbReference type="OrthoDB" id="9782620at2"/>
<proteinExistence type="inferred from homology"/>
<protein>
    <recommendedName>
        <fullName evidence="8">Abasic site processing protein</fullName>
        <ecNumber evidence="8">3.4.-.-</ecNumber>
    </recommendedName>
</protein>
<evidence type="ECO:0000313" key="9">
    <source>
        <dbReference type="EMBL" id="PWR24995.1"/>
    </source>
</evidence>
<dbReference type="EMBL" id="QGLE01000002">
    <property type="protein sequence ID" value="PWR24995.1"/>
    <property type="molecule type" value="Genomic_DNA"/>
</dbReference>
<dbReference type="GO" id="GO:0006508">
    <property type="term" value="P:proteolysis"/>
    <property type="evidence" value="ECO:0007669"/>
    <property type="project" value="UniProtKB-KW"/>
</dbReference>
<comment type="caution">
    <text evidence="9">The sequence shown here is derived from an EMBL/GenBank/DDBJ whole genome shotgun (WGS) entry which is preliminary data.</text>
</comment>
<dbReference type="SUPFAM" id="SSF143081">
    <property type="entry name" value="BB1717-like"/>
    <property type="match status" value="1"/>
</dbReference>
<dbReference type="InterPro" id="IPR036590">
    <property type="entry name" value="SRAP-like"/>
</dbReference>
<dbReference type="Gene3D" id="3.90.1680.10">
    <property type="entry name" value="SOS response associated peptidase-like"/>
    <property type="match status" value="1"/>
</dbReference>
<name>A0A317EID0_9PROT</name>
<evidence type="ECO:0000313" key="10">
    <source>
        <dbReference type="Proteomes" id="UP000245461"/>
    </source>
</evidence>
<keyword evidence="7" id="KW-0456">Lyase</keyword>
<sequence>MTARSFVISRSAVQFRAPAPRGTSRPCLEVSQPMCGRYTYRLSWRDIHRLYSLTADAQPSNLQPRYNVAPTQIVPIVRANRDLAWSRWGMIPPWVGSIADIRIATINARAEGLEQSRLYRGPWYQARCLVPASGWYEWHTVGRSKQPYLIQRPGAETISFAGLWSLWRSPEGREIVSHTIVVTDAAPALRHIHDRMPVIVRAEDHAEWLSAPTPPAHLLRADPGPWDDVLVDARVGRVADDDEGLIQPPRRLL</sequence>
<dbReference type="PANTHER" id="PTHR13604">
    <property type="entry name" value="DC12-RELATED"/>
    <property type="match status" value="1"/>
</dbReference>
<keyword evidence="6" id="KW-0238">DNA-binding</keyword>
<evidence type="ECO:0000256" key="8">
    <source>
        <dbReference type="RuleBase" id="RU364100"/>
    </source>
</evidence>
<dbReference type="GO" id="GO:0016829">
    <property type="term" value="F:lyase activity"/>
    <property type="evidence" value="ECO:0007669"/>
    <property type="project" value="UniProtKB-KW"/>
</dbReference>
<dbReference type="GO" id="GO:0003697">
    <property type="term" value="F:single-stranded DNA binding"/>
    <property type="evidence" value="ECO:0007669"/>
    <property type="project" value="InterPro"/>
</dbReference>
<keyword evidence="2 8" id="KW-0645">Protease</keyword>
<comment type="similarity">
    <text evidence="1 8">Belongs to the SOS response-associated peptidase family.</text>
</comment>
<dbReference type="Proteomes" id="UP000245461">
    <property type="component" value="Unassembled WGS sequence"/>
</dbReference>
<keyword evidence="4 8" id="KW-0378">Hydrolase</keyword>
<dbReference type="AlphaFoldDB" id="A0A317EID0"/>
<evidence type="ECO:0000256" key="4">
    <source>
        <dbReference type="ARBA" id="ARBA00022801"/>
    </source>
</evidence>
<keyword evidence="3" id="KW-0227">DNA damage</keyword>
<dbReference type="PANTHER" id="PTHR13604:SF0">
    <property type="entry name" value="ABASIC SITE PROCESSING PROTEIN HMCES"/>
    <property type="match status" value="1"/>
</dbReference>
<evidence type="ECO:0000256" key="3">
    <source>
        <dbReference type="ARBA" id="ARBA00022763"/>
    </source>
</evidence>
<dbReference type="GO" id="GO:0008233">
    <property type="term" value="F:peptidase activity"/>
    <property type="evidence" value="ECO:0007669"/>
    <property type="project" value="UniProtKB-KW"/>
</dbReference>
<dbReference type="GO" id="GO:0106300">
    <property type="term" value="P:protein-DNA covalent cross-linking repair"/>
    <property type="evidence" value="ECO:0007669"/>
    <property type="project" value="InterPro"/>
</dbReference>
<keyword evidence="5" id="KW-0190">Covalent protein-DNA linkage</keyword>
<evidence type="ECO:0000256" key="2">
    <source>
        <dbReference type="ARBA" id="ARBA00022670"/>
    </source>
</evidence>
<organism evidence="9 10">
    <name type="scientific">Zavarzinia aquatilis</name>
    <dbReference type="NCBI Taxonomy" id="2211142"/>
    <lineage>
        <taxon>Bacteria</taxon>
        <taxon>Pseudomonadati</taxon>
        <taxon>Pseudomonadota</taxon>
        <taxon>Alphaproteobacteria</taxon>
        <taxon>Rhodospirillales</taxon>
        <taxon>Zavarziniaceae</taxon>
        <taxon>Zavarzinia</taxon>
    </lineage>
</organism>
<reference evidence="9 10" key="1">
    <citation type="submission" date="2018-05" db="EMBL/GenBank/DDBJ databases">
        <title>Zavarzinia sp. HR-AS.</title>
        <authorList>
            <person name="Lee Y."/>
            <person name="Jeon C.O."/>
        </authorList>
    </citation>
    <scope>NUCLEOTIDE SEQUENCE [LARGE SCALE GENOMIC DNA]</scope>
    <source>
        <strain evidence="9 10">HR-AS</strain>
    </source>
</reference>
<evidence type="ECO:0000256" key="1">
    <source>
        <dbReference type="ARBA" id="ARBA00008136"/>
    </source>
</evidence>
<dbReference type="EC" id="3.4.-.-" evidence="8"/>
<gene>
    <name evidence="9" type="ORF">DKG74_04290</name>
</gene>
<evidence type="ECO:0000256" key="6">
    <source>
        <dbReference type="ARBA" id="ARBA00023125"/>
    </source>
</evidence>
<accession>A0A317EID0</accession>
<dbReference type="Pfam" id="PF02586">
    <property type="entry name" value="SRAP"/>
    <property type="match status" value="1"/>
</dbReference>
<keyword evidence="10" id="KW-1185">Reference proteome</keyword>
<evidence type="ECO:0000256" key="5">
    <source>
        <dbReference type="ARBA" id="ARBA00023124"/>
    </source>
</evidence>
<dbReference type="InterPro" id="IPR003738">
    <property type="entry name" value="SRAP"/>
</dbReference>
<evidence type="ECO:0000256" key="7">
    <source>
        <dbReference type="ARBA" id="ARBA00023239"/>
    </source>
</evidence>